<comment type="caution">
    <text evidence="2">The sequence shown here is derived from an EMBL/GenBank/DDBJ whole genome shotgun (WGS) entry which is preliminary data.</text>
</comment>
<dbReference type="AlphaFoldDB" id="A0A100VSI9"/>
<reference evidence="3" key="2">
    <citation type="submission" date="2016-01" db="EMBL/GenBank/DDBJ databases">
        <title>Draft Genome Sequence of Paenibacillus amylolyticus Heshi-A3 that Was Isolated from Fermented Rice Bran with Aging Salted Mackerel, Which Was Named Heshiko as Traditional Fermented Seafood in Japan.</title>
        <authorList>
            <person name="Akuzawa S."/>
            <person name="Nakagawa J."/>
            <person name="Kanekatsu T."/>
            <person name="Kubota E."/>
            <person name="Ohtake R."/>
            <person name="Suzuki T."/>
            <person name="Kanesaki Y."/>
        </authorList>
    </citation>
    <scope>NUCLEOTIDE SEQUENCE [LARGE SCALE GENOMIC DNA]</scope>
    <source>
        <strain evidence="3">Heshi-A3</strain>
    </source>
</reference>
<reference evidence="2 3" key="1">
    <citation type="journal article" date="2016" name="Genome Announc.">
        <title>Draft Genome Sequence of Paenibacillus amylolyticus Heshi-A3, Isolated from Fermented Rice Bran in a Japanese Fermented Seafood Dish.</title>
        <authorList>
            <person name="Akuzawa S."/>
            <person name="Nagaoka J."/>
            <person name="Kanekatsu M."/>
            <person name="Kubota E."/>
            <person name="Ohtake R."/>
            <person name="Suzuki T."/>
            <person name="Kanesaki Y."/>
        </authorList>
    </citation>
    <scope>NUCLEOTIDE SEQUENCE [LARGE SCALE GENOMIC DNA]</scope>
    <source>
        <strain evidence="2 3">Heshi-A3</strain>
    </source>
</reference>
<dbReference type="EMBL" id="BCNV01000006">
    <property type="protein sequence ID" value="GAS84971.1"/>
    <property type="molecule type" value="Genomic_DNA"/>
</dbReference>
<evidence type="ECO:0000256" key="1">
    <source>
        <dbReference type="SAM" id="Phobius"/>
    </source>
</evidence>
<protein>
    <submittedName>
        <fullName evidence="2">Cell division protein, FtsW</fullName>
    </submittedName>
</protein>
<feature type="transmembrane region" description="Helical" evidence="1">
    <location>
        <begin position="21"/>
        <end position="42"/>
    </location>
</feature>
<keyword evidence="2" id="KW-0132">Cell division</keyword>
<keyword evidence="1" id="KW-0812">Transmembrane</keyword>
<gene>
    <name evidence="2" type="ORF">PAHA3_5092</name>
</gene>
<proteinExistence type="predicted"/>
<organism evidence="2 3">
    <name type="scientific">Paenibacillus amylolyticus</name>
    <dbReference type="NCBI Taxonomy" id="1451"/>
    <lineage>
        <taxon>Bacteria</taxon>
        <taxon>Bacillati</taxon>
        <taxon>Bacillota</taxon>
        <taxon>Bacilli</taxon>
        <taxon>Bacillales</taxon>
        <taxon>Paenibacillaceae</taxon>
        <taxon>Paenibacillus</taxon>
    </lineage>
</organism>
<keyword evidence="1" id="KW-1133">Transmembrane helix</keyword>
<dbReference type="GO" id="GO:0051301">
    <property type="term" value="P:cell division"/>
    <property type="evidence" value="ECO:0007669"/>
    <property type="project" value="UniProtKB-KW"/>
</dbReference>
<evidence type="ECO:0000313" key="3">
    <source>
        <dbReference type="Proteomes" id="UP000069697"/>
    </source>
</evidence>
<dbReference type="Proteomes" id="UP000069697">
    <property type="component" value="Unassembled WGS sequence"/>
</dbReference>
<sequence>MIDIPDTHRIKNTMIRILHQAHILITTATMVAAMTAVGIVVAETVEVAGIKPYSLITKEGCTHYCVNTIRVQPFAVL</sequence>
<keyword evidence="1" id="KW-0472">Membrane</keyword>
<accession>A0A100VSI9</accession>
<name>A0A100VSI9_PAEAM</name>
<evidence type="ECO:0000313" key="2">
    <source>
        <dbReference type="EMBL" id="GAS84971.1"/>
    </source>
</evidence>
<keyword evidence="2" id="KW-0131">Cell cycle</keyword>